<dbReference type="PANTHER" id="PTHR48079:SF6">
    <property type="entry name" value="NAD(P)-BINDING DOMAIN-CONTAINING PROTEIN-RELATED"/>
    <property type="match status" value="1"/>
</dbReference>
<dbReference type="InterPro" id="IPR029903">
    <property type="entry name" value="RmlD-like-bd"/>
</dbReference>
<protein>
    <submittedName>
        <fullName evidence="2">SDR family oxidoreductase</fullName>
    </submittedName>
</protein>
<dbReference type="Pfam" id="PF04321">
    <property type="entry name" value="RmlD_sub_bind"/>
    <property type="match status" value="1"/>
</dbReference>
<dbReference type="Gene3D" id="3.40.50.720">
    <property type="entry name" value="NAD(P)-binding Rossmann-like Domain"/>
    <property type="match status" value="1"/>
</dbReference>
<dbReference type="GO" id="GO:0004029">
    <property type="term" value="F:aldehyde dehydrogenase (NAD+) activity"/>
    <property type="evidence" value="ECO:0007669"/>
    <property type="project" value="TreeGrafter"/>
</dbReference>
<evidence type="ECO:0000313" key="3">
    <source>
        <dbReference type="Proteomes" id="UP000516057"/>
    </source>
</evidence>
<dbReference type="InterPro" id="IPR051783">
    <property type="entry name" value="NAD(P)-dependent_oxidoreduct"/>
</dbReference>
<dbReference type="RefSeq" id="WP_187736284.1">
    <property type="nucleotide sequence ID" value="NZ_CP060790.1"/>
</dbReference>
<evidence type="ECO:0000313" key="2">
    <source>
        <dbReference type="EMBL" id="QNP59300.1"/>
    </source>
</evidence>
<dbReference type="InterPro" id="IPR036291">
    <property type="entry name" value="NAD(P)-bd_dom_sf"/>
</dbReference>
<dbReference type="KEGG" id="amon:H9L24_21185"/>
<sequence length="317" mass="34397">MPSNQNPLGALPARFRRERVLIVGCGDVGLRAARQLQALEGPGGVARPRLLALTSQAGRLPALRAAGVTPLLGNLDDAASLRRLAGVATRVLHLAPPPSEGAGGDGWWRDPRTVALARALRLRTRPVALVYGSTSGVYGDCQGEWVAETRTVAPGTPRAQRRVNAERAVRHLGRSGVRASILRIPGIYASDREGGTPVARLRKGTPVLAAEDDVYTNHIHADDLARACVAALWRARAQRVYHVSDASELKMGDYFDLAADLYGLPRPPRVARSSAQEQLPLSLLSFMGESRRLDNHRMLHELRLRLRYPTVAQGLRA</sequence>
<proteinExistence type="predicted"/>
<dbReference type="EMBL" id="CP060790">
    <property type="protein sequence ID" value="QNP59300.1"/>
    <property type="molecule type" value="Genomic_DNA"/>
</dbReference>
<evidence type="ECO:0000259" key="1">
    <source>
        <dbReference type="Pfam" id="PF04321"/>
    </source>
</evidence>
<reference evidence="2 3" key="1">
    <citation type="submission" date="2020-08" db="EMBL/GenBank/DDBJ databases">
        <title>Genome sequence of Acidovorax monticola KACC 19171T.</title>
        <authorList>
            <person name="Hyun D.-W."/>
            <person name="Bae J.-W."/>
        </authorList>
    </citation>
    <scope>NUCLEOTIDE SEQUENCE [LARGE SCALE GENOMIC DNA]</scope>
    <source>
        <strain evidence="2 3">KACC 19171</strain>
    </source>
</reference>
<keyword evidence="3" id="KW-1185">Reference proteome</keyword>
<dbReference type="Proteomes" id="UP000516057">
    <property type="component" value="Chromosome"/>
</dbReference>
<organism evidence="2 3">
    <name type="scientific">Paenacidovorax monticola</name>
    <dbReference type="NCBI Taxonomy" id="1926868"/>
    <lineage>
        <taxon>Bacteria</taxon>
        <taxon>Pseudomonadati</taxon>
        <taxon>Pseudomonadota</taxon>
        <taxon>Betaproteobacteria</taxon>
        <taxon>Burkholderiales</taxon>
        <taxon>Comamonadaceae</taxon>
        <taxon>Paenacidovorax</taxon>
    </lineage>
</organism>
<gene>
    <name evidence="2" type="ORF">H9L24_21185</name>
</gene>
<dbReference type="GO" id="GO:0005737">
    <property type="term" value="C:cytoplasm"/>
    <property type="evidence" value="ECO:0007669"/>
    <property type="project" value="TreeGrafter"/>
</dbReference>
<feature type="domain" description="RmlD-like substrate binding" evidence="1">
    <location>
        <begin position="124"/>
        <end position="250"/>
    </location>
</feature>
<dbReference type="PANTHER" id="PTHR48079">
    <property type="entry name" value="PROTEIN YEEZ"/>
    <property type="match status" value="1"/>
</dbReference>
<dbReference type="SUPFAM" id="SSF51735">
    <property type="entry name" value="NAD(P)-binding Rossmann-fold domains"/>
    <property type="match status" value="1"/>
</dbReference>
<accession>A0A7H0HFI4</accession>
<dbReference type="AlphaFoldDB" id="A0A7H0HFI4"/>
<name>A0A7H0HFI4_9BURK</name>
<dbReference type="CDD" id="cd05266">
    <property type="entry name" value="SDR_a4"/>
    <property type="match status" value="1"/>
</dbReference>